<gene>
    <name evidence="1" type="ORF">TCNE_LOCUS18667</name>
</gene>
<evidence type="ECO:0000313" key="3">
    <source>
        <dbReference type="WBParaSite" id="TCNE_0001867101-mRNA-1"/>
    </source>
</evidence>
<organism evidence="2 3">
    <name type="scientific">Toxocara canis</name>
    <name type="common">Canine roundworm</name>
    <dbReference type="NCBI Taxonomy" id="6265"/>
    <lineage>
        <taxon>Eukaryota</taxon>
        <taxon>Metazoa</taxon>
        <taxon>Ecdysozoa</taxon>
        <taxon>Nematoda</taxon>
        <taxon>Chromadorea</taxon>
        <taxon>Rhabditida</taxon>
        <taxon>Spirurina</taxon>
        <taxon>Ascaridomorpha</taxon>
        <taxon>Ascaridoidea</taxon>
        <taxon>Toxocaridae</taxon>
        <taxon>Toxocara</taxon>
    </lineage>
</organism>
<name>A0A183VD47_TOXCA</name>
<evidence type="ECO:0000313" key="1">
    <source>
        <dbReference type="EMBL" id="VDM49988.1"/>
    </source>
</evidence>
<dbReference type="AlphaFoldDB" id="A0A183VD47"/>
<proteinExistence type="predicted"/>
<sequence>MSLLRGAACFLDTNEYSRTPSLLLFCVKHEAGTVFSVGGVPFDCLQALAVGVEDGLWVSVLSISGRRPLTTSRIVTSKTLVAVTYSTVLRNPSAMGAMVSSVVDLISESALLFLAIVDQKVLAGWEEE</sequence>
<dbReference type="WBParaSite" id="TCNE_0001867101-mRNA-1">
    <property type="protein sequence ID" value="TCNE_0001867101-mRNA-1"/>
    <property type="gene ID" value="TCNE_0001867101"/>
</dbReference>
<reference evidence="3" key="1">
    <citation type="submission" date="2016-06" db="UniProtKB">
        <authorList>
            <consortium name="WormBaseParasite"/>
        </authorList>
    </citation>
    <scope>IDENTIFICATION</scope>
</reference>
<dbReference type="EMBL" id="UYWY01025803">
    <property type="protein sequence ID" value="VDM49988.1"/>
    <property type="molecule type" value="Genomic_DNA"/>
</dbReference>
<evidence type="ECO:0000313" key="2">
    <source>
        <dbReference type="Proteomes" id="UP000050794"/>
    </source>
</evidence>
<reference evidence="1 2" key="2">
    <citation type="submission" date="2018-11" db="EMBL/GenBank/DDBJ databases">
        <authorList>
            <consortium name="Pathogen Informatics"/>
        </authorList>
    </citation>
    <scope>NUCLEOTIDE SEQUENCE [LARGE SCALE GENOMIC DNA]</scope>
</reference>
<protein>
    <submittedName>
        <fullName evidence="3">Proteasome assembly chaperone 3</fullName>
    </submittedName>
</protein>
<accession>A0A183VD47</accession>
<dbReference type="Proteomes" id="UP000050794">
    <property type="component" value="Unassembled WGS sequence"/>
</dbReference>
<keyword evidence="2" id="KW-1185">Reference proteome</keyword>